<dbReference type="EMBL" id="KY363465">
    <property type="protein sequence ID" value="AQT25325.1"/>
    <property type="molecule type" value="Genomic_DNA"/>
</dbReference>
<evidence type="ECO:0000313" key="2">
    <source>
        <dbReference type="Proteomes" id="UP000222417"/>
    </source>
</evidence>
<keyword evidence="2" id="KW-1185">Reference proteome</keyword>
<sequence>MKTVKEVQLHQEFLERVLDRVGKALVTAHKINSGVGVSPYIFGTEFRHGDLRPEVLQAITDILDAERQRLYAERNETLKFLETLDSLVAGFEIK</sequence>
<dbReference type="Proteomes" id="UP000222417">
    <property type="component" value="Segment"/>
</dbReference>
<organism evidence="1 2">
    <name type="scientific">Providencia phage vB_PreS_PR1</name>
    <dbReference type="NCBI Taxonomy" id="1931407"/>
    <lineage>
        <taxon>Viruses</taxon>
        <taxon>Duplodnaviria</taxon>
        <taxon>Heunggongvirae</taxon>
        <taxon>Uroviricota</taxon>
        <taxon>Caudoviricetes</taxon>
        <taxon>Demerecviridae</taxon>
        <taxon>Priunavirus</taxon>
        <taxon>Priunavirus PR1</taxon>
    </lineage>
</organism>
<reference evidence="1 2" key="1">
    <citation type="submission" date="2016-12" db="EMBL/GenBank/DDBJ databases">
        <title>Providencia rettgeri phage vB-PreS_PR1 - a deep-branching member of the T5-like siphoviruses.</title>
        <authorList>
            <person name="Oliveira H."/>
            <person name="Pinto G."/>
            <person name="Hendrix H."/>
            <person name="Noben J.-P."/>
            <person name="Gawor J."/>
            <person name="Lobocka M."/>
            <person name="Lavigne R."/>
            <person name="Azeredo J."/>
        </authorList>
    </citation>
    <scope>NUCLEOTIDE SEQUENCE [LARGE SCALE GENOMIC DNA]</scope>
</reference>
<evidence type="ECO:0000313" key="1">
    <source>
        <dbReference type="EMBL" id="AQT25325.1"/>
    </source>
</evidence>
<proteinExistence type="predicted"/>
<name>A0A1S6KV82_9CAUD</name>
<gene>
    <name evidence="1" type="ORF">PR1_89</name>
</gene>
<accession>A0A1S6KV82</accession>
<protein>
    <submittedName>
        <fullName evidence="1">Uncharacterized protein</fullName>
    </submittedName>
</protein>